<dbReference type="Pfam" id="PF01329">
    <property type="entry name" value="Pterin_4a"/>
    <property type="match status" value="1"/>
</dbReference>
<sequence length="100" mass="11533">MDYEKLDAEAAARELPTLDGWELKPDGDAIFKSFTFKTFIEAFGFMTECAMRAEKLNHHPEWSNSYSRVDVLLTTHATKSLTQHDFKLARAMDKAYGRRN</sequence>
<evidence type="ECO:0000256" key="3">
    <source>
        <dbReference type="ARBA" id="ARBA00023239"/>
    </source>
</evidence>
<comment type="catalytic activity">
    <reaction evidence="1 4">
        <text>(4aS,6R)-4a-hydroxy-L-erythro-5,6,7,8-tetrahydrobiopterin = (6R)-L-erythro-6,7-dihydrobiopterin + H2O</text>
        <dbReference type="Rhea" id="RHEA:11920"/>
        <dbReference type="ChEBI" id="CHEBI:15377"/>
        <dbReference type="ChEBI" id="CHEBI:15642"/>
        <dbReference type="ChEBI" id="CHEBI:43120"/>
        <dbReference type="EC" id="4.2.1.96"/>
    </reaction>
</comment>
<dbReference type="HAMAP" id="MF_00434">
    <property type="entry name" value="Pterin_4_alpha"/>
    <property type="match status" value="1"/>
</dbReference>
<evidence type="ECO:0000313" key="6">
    <source>
        <dbReference type="Proteomes" id="UP001202827"/>
    </source>
</evidence>
<organism evidence="5 6">
    <name type="scientific">Neorhizobium turbinariae</name>
    <dbReference type="NCBI Taxonomy" id="2937795"/>
    <lineage>
        <taxon>Bacteria</taxon>
        <taxon>Pseudomonadati</taxon>
        <taxon>Pseudomonadota</taxon>
        <taxon>Alphaproteobacteria</taxon>
        <taxon>Hyphomicrobiales</taxon>
        <taxon>Rhizobiaceae</taxon>
        <taxon>Rhizobium/Agrobacterium group</taxon>
        <taxon>Neorhizobium</taxon>
    </lineage>
</organism>
<evidence type="ECO:0000256" key="2">
    <source>
        <dbReference type="ARBA" id="ARBA00006472"/>
    </source>
</evidence>
<dbReference type="RefSeq" id="WP_248683833.1">
    <property type="nucleotide sequence ID" value="NZ_JALPRY010000016.1"/>
</dbReference>
<evidence type="ECO:0000256" key="1">
    <source>
        <dbReference type="ARBA" id="ARBA00001554"/>
    </source>
</evidence>
<dbReference type="EMBL" id="JALPRY010000016">
    <property type="protein sequence ID" value="MCK8781325.1"/>
    <property type="molecule type" value="Genomic_DNA"/>
</dbReference>
<evidence type="ECO:0000313" key="5">
    <source>
        <dbReference type="EMBL" id="MCK8781325.1"/>
    </source>
</evidence>
<accession>A0ABT0ITZ8</accession>
<dbReference type="PANTHER" id="PTHR12599">
    <property type="entry name" value="PTERIN-4-ALPHA-CARBINOLAMINE DEHYDRATASE"/>
    <property type="match status" value="1"/>
</dbReference>
<dbReference type="EC" id="4.2.1.96" evidence="4"/>
<dbReference type="InterPro" id="IPR001533">
    <property type="entry name" value="Pterin_deHydtase"/>
</dbReference>
<dbReference type="PANTHER" id="PTHR12599:SF0">
    <property type="entry name" value="PTERIN-4-ALPHA-CARBINOLAMINE DEHYDRATASE"/>
    <property type="match status" value="1"/>
</dbReference>
<evidence type="ECO:0000256" key="4">
    <source>
        <dbReference type="HAMAP-Rule" id="MF_00434"/>
    </source>
</evidence>
<dbReference type="CDD" id="cd00914">
    <property type="entry name" value="PCD_DCoH_subfamily_b"/>
    <property type="match status" value="1"/>
</dbReference>
<comment type="similarity">
    <text evidence="2 4">Belongs to the pterin-4-alpha-carbinolamine dehydratase family.</text>
</comment>
<dbReference type="SUPFAM" id="SSF55248">
    <property type="entry name" value="PCD-like"/>
    <property type="match status" value="1"/>
</dbReference>
<reference evidence="5 6" key="1">
    <citation type="submission" date="2022-04" db="EMBL/GenBank/DDBJ databases">
        <title>Rhizobium coralii sp. nov., isolated from coral Turbinaria peltata.</title>
        <authorList>
            <person name="Sun H."/>
        </authorList>
    </citation>
    <scope>NUCLEOTIDE SEQUENCE [LARGE SCALE GENOMIC DNA]</scope>
    <source>
        <strain evidence="5 6">NTR19</strain>
    </source>
</reference>
<dbReference type="Proteomes" id="UP001202827">
    <property type="component" value="Unassembled WGS sequence"/>
</dbReference>
<dbReference type="GO" id="GO:0008124">
    <property type="term" value="F:4-alpha-hydroxytetrahydrobiopterin dehydratase activity"/>
    <property type="evidence" value="ECO:0007669"/>
    <property type="project" value="UniProtKB-EC"/>
</dbReference>
<keyword evidence="3 4" id="KW-0456">Lyase</keyword>
<comment type="caution">
    <text evidence="5">The sequence shown here is derived from an EMBL/GenBank/DDBJ whole genome shotgun (WGS) entry which is preliminary data.</text>
</comment>
<dbReference type="InterPro" id="IPR036428">
    <property type="entry name" value="PCD_sf"/>
</dbReference>
<name>A0ABT0ITZ8_9HYPH</name>
<keyword evidence="6" id="KW-1185">Reference proteome</keyword>
<dbReference type="Gene3D" id="3.30.1360.20">
    <property type="entry name" value="Transcriptional coactivator/pterin dehydratase"/>
    <property type="match status" value="1"/>
</dbReference>
<protein>
    <recommendedName>
        <fullName evidence="4">Putative pterin-4-alpha-carbinolamine dehydratase</fullName>
        <shortName evidence="4">PHS</shortName>
        <ecNumber evidence="4">4.2.1.96</ecNumber>
    </recommendedName>
    <alternativeName>
        <fullName evidence="4">4-alpha-hydroxy-tetrahydropterin dehydratase</fullName>
    </alternativeName>
    <alternativeName>
        <fullName evidence="4">Pterin carbinolamine dehydratase</fullName>
        <shortName evidence="4">PCD</shortName>
    </alternativeName>
</protein>
<gene>
    <name evidence="5" type="ORF">M0654_15180</name>
</gene>
<proteinExistence type="inferred from homology"/>
<dbReference type="NCBIfam" id="NF002018">
    <property type="entry name" value="PRK00823.1-3"/>
    <property type="match status" value="1"/>
</dbReference>